<dbReference type="Proteomes" id="UP001382727">
    <property type="component" value="Chromosome"/>
</dbReference>
<dbReference type="InterPro" id="IPR000601">
    <property type="entry name" value="PKD_dom"/>
</dbReference>
<accession>A0ABZ2MLA4</accession>
<evidence type="ECO:0000313" key="4">
    <source>
        <dbReference type="Proteomes" id="UP001382727"/>
    </source>
</evidence>
<keyword evidence="4" id="KW-1185">Reference proteome</keyword>
<protein>
    <recommendedName>
        <fullName evidence="2">PKD domain-containing protein</fullName>
    </recommendedName>
</protein>
<organism evidence="3 4">
    <name type="scientific">Janibacter alittae</name>
    <dbReference type="NCBI Taxonomy" id="3115209"/>
    <lineage>
        <taxon>Bacteria</taxon>
        <taxon>Bacillati</taxon>
        <taxon>Actinomycetota</taxon>
        <taxon>Actinomycetes</taxon>
        <taxon>Micrococcales</taxon>
        <taxon>Intrasporangiaceae</taxon>
        <taxon>Janibacter</taxon>
    </lineage>
</organism>
<feature type="region of interest" description="Disordered" evidence="1">
    <location>
        <begin position="1"/>
        <end position="21"/>
    </location>
</feature>
<evidence type="ECO:0000259" key="2">
    <source>
        <dbReference type="PROSITE" id="PS50093"/>
    </source>
</evidence>
<evidence type="ECO:0000256" key="1">
    <source>
        <dbReference type="SAM" id="MobiDB-lite"/>
    </source>
</evidence>
<dbReference type="EMBL" id="CP144913">
    <property type="protein sequence ID" value="WXB77871.1"/>
    <property type="molecule type" value="Genomic_DNA"/>
</dbReference>
<proteinExistence type="predicted"/>
<feature type="domain" description="PKD" evidence="2">
    <location>
        <begin position="94"/>
        <end position="141"/>
    </location>
</feature>
<dbReference type="RefSeq" id="WP_338752153.1">
    <property type="nucleotide sequence ID" value="NZ_CP144913.1"/>
</dbReference>
<dbReference type="PROSITE" id="PS50093">
    <property type="entry name" value="PKD"/>
    <property type="match status" value="1"/>
</dbReference>
<reference evidence="3 4" key="1">
    <citation type="submission" date="2024-02" db="EMBL/GenBank/DDBJ databases">
        <title>Janibacter sp. nov., isolated from gut of marine sandworm.</title>
        <authorList>
            <person name="Kim B."/>
            <person name="Jun M.O."/>
            <person name="Shin N.-R."/>
        </authorList>
    </citation>
    <scope>NUCLEOTIDE SEQUENCE [LARGE SCALE GENOMIC DNA]</scope>
    <source>
        <strain evidence="3 4">A1S7</strain>
    </source>
</reference>
<gene>
    <name evidence="3" type="ORF">V1351_07290</name>
</gene>
<dbReference type="Pfam" id="PF00801">
    <property type="entry name" value="PKD"/>
    <property type="match status" value="1"/>
</dbReference>
<sequence length="174" mass="18521">MRDELFWAATPPAGPGAPLPDPRDLAEQAVAKMGLRAPEIGIVPEPGEGNVGVVGMPTWMWVEDADSRTLGPITRQASASGHTVTANAKVSKLQWEMGEGTTVTCTGPGTAYADSYGKQDSPDCGHRYNEQGEYTVTVNATWTITWSGLGQSGRIPMTLERSTTITMGEVQVLN</sequence>
<evidence type="ECO:0000313" key="3">
    <source>
        <dbReference type="EMBL" id="WXB77871.1"/>
    </source>
</evidence>
<name>A0ABZ2MLA4_9MICO</name>